<evidence type="ECO:0000313" key="2">
    <source>
        <dbReference type="EMBL" id="KII61683.1"/>
    </source>
</evidence>
<proteinExistence type="predicted"/>
<dbReference type="AlphaFoldDB" id="A0A0C2I8Z7"/>
<dbReference type="EMBL" id="JWZT01005279">
    <property type="protein sequence ID" value="KII61683.1"/>
    <property type="molecule type" value="Genomic_DNA"/>
</dbReference>
<evidence type="ECO:0000313" key="1">
    <source>
        <dbReference type="EMBL" id="KII60556.1"/>
    </source>
</evidence>
<dbReference type="Proteomes" id="UP000031668">
    <property type="component" value="Unassembled WGS sequence"/>
</dbReference>
<evidence type="ECO:0000313" key="3">
    <source>
        <dbReference type="Proteomes" id="UP000031668"/>
    </source>
</evidence>
<reference evidence="2 3" key="1">
    <citation type="journal article" date="2014" name="Genome Biol. Evol.">
        <title>The genome of the myxosporean Thelohanellus kitauei shows adaptations to nutrient acquisition within its fish host.</title>
        <authorList>
            <person name="Yang Y."/>
            <person name="Xiong J."/>
            <person name="Zhou Z."/>
            <person name="Huo F."/>
            <person name="Miao W."/>
            <person name="Ran C."/>
            <person name="Liu Y."/>
            <person name="Zhang J."/>
            <person name="Feng J."/>
            <person name="Wang M."/>
            <person name="Wang M."/>
            <person name="Wang L."/>
            <person name="Yao B."/>
        </authorList>
    </citation>
    <scope>NUCLEOTIDE SEQUENCE [LARGE SCALE GENOMIC DNA]</scope>
    <source>
        <strain evidence="2">Wuqing</strain>
    </source>
</reference>
<name>A0A0C2I8Z7_THEKT</name>
<accession>A0A0C2I8Z7</accession>
<dbReference type="EMBL" id="JWZT01005573">
    <property type="protein sequence ID" value="KII60556.1"/>
    <property type="molecule type" value="Genomic_DNA"/>
</dbReference>
<sequence>MNHKPSKGQCLPGAGLAFDIIYHTSNPSIGDNRFSHKQLLEPPCGANLLRFAIRPFLELLRITKPDPGHAHSKRALSGLEFSDVFFIESCSSLVGSRSKNNPSIWKSSSSSIESLELSTFETRLQFAVWPLLAKFSPFGSWLDPEWFSIISHLLEHVHSTDQPHRVCKVDLESKLKINTMRTIMIFYEHKSLFRFLISGSAISAEVPTKVSLKPELVRLHTNAGTPAPQKNQGVCHSTMKASLPSRSGVVMWFCLALESKRE</sequence>
<gene>
    <name evidence="1" type="ORF">RF11_02131</name>
    <name evidence="2" type="ORF">RF11_08236</name>
</gene>
<organism evidence="2 3">
    <name type="scientific">Thelohanellus kitauei</name>
    <name type="common">Myxosporean</name>
    <dbReference type="NCBI Taxonomy" id="669202"/>
    <lineage>
        <taxon>Eukaryota</taxon>
        <taxon>Metazoa</taxon>
        <taxon>Cnidaria</taxon>
        <taxon>Myxozoa</taxon>
        <taxon>Myxosporea</taxon>
        <taxon>Bivalvulida</taxon>
        <taxon>Platysporina</taxon>
        <taxon>Myxobolidae</taxon>
        <taxon>Thelohanellus</taxon>
    </lineage>
</organism>
<comment type="caution">
    <text evidence="2">The sequence shown here is derived from an EMBL/GenBank/DDBJ whole genome shotgun (WGS) entry which is preliminary data.</text>
</comment>
<keyword evidence="3" id="KW-1185">Reference proteome</keyword>
<protein>
    <submittedName>
        <fullName evidence="2">Uncharacterized protein</fullName>
    </submittedName>
</protein>